<evidence type="ECO:0000259" key="1">
    <source>
        <dbReference type="PROSITE" id="PS50965"/>
    </source>
</evidence>
<dbReference type="Pfam" id="PF08378">
    <property type="entry name" value="NERD"/>
    <property type="match status" value="1"/>
</dbReference>
<reference evidence="2 3" key="1">
    <citation type="submission" date="2024-07" db="EMBL/GenBank/DDBJ databases">
        <title>Characterization of a bacterium isolated from hydrolysated instant sea cucumber by whole-genome sequencing and metabolomics.</title>
        <authorList>
            <person name="Luo X."/>
            <person name="Zhang Z."/>
            <person name="Zheng Z."/>
            <person name="Zhang W."/>
            <person name="Ming T."/>
            <person name="Jiao L."/>
            <person name="Su X."/>
            <person name="Kong F."/>
            <person name="Xu J."/>
        </authorList>
    </citation>
    <scope>NUCLEOTIDE SEQUENCE [LARGE SCALE GENOMIC DNA]</scope>
    <source>
        <strain evidence="2 3">XL-2024</strain>
    </source>
</reference>
<sequence>MIIKPFAPSPLTIGLQALVTRLQPTHPQYQNLQQEQKIKEAGDFGEHYVMKELRQTALLNDCHIFHNVILPSVLPMQIDILIIVPNAIILLEVKNIRGTVHLKNDPRQLIRTSESGEVHVFTHPEIQLEQYIQGMKHFLDTQNISIPIFGAVVFPFNNVNIHREDSGLPILMAKELPLFLHKHIEKSKETSTMNEIKHIVLSHLRDRTPFPLCQYYQIDASALRLGVHCENCGQFGMKKLRMTWYCQSCQYQCKDAHIRALLDYYMVVGDTISNRACRELLNIESQYVAKRLLKKLNLPSTGSDRIRKYDLFSLYWNAPQKK</sequence>
<comment type="caution">
    <text evidence="2">The sequence shown here is derived from an EMBL/GenBank/DDBJ whole genome shotgun (WGS) entry which is preliminary data.</text>
</comment>
<keyword evidence="3" id="KW-1185">Reference proteome</keyword>
<name>A0ABV3VWS9_9BACI</name>
<gene>
    <name evidence="2" type="ORF">AB1300_09210</name>
</gene>
<dbReference type="RefSeq" id="WP_368636201.1">
    <property type="nucleotide sequence ID" value="NZ_JBFRHK010000004.1"/>
</dbReference>
<dbReference type="InterPro" id="IPR011528">
    <property type="entry name" value="NERD"/>
</dbReference>
<feature type="domain" description="NERD" evidence="1">
    <location>
        <begin position="41"/>
        <end position="158"/>
    </location>
</feature>
<accession>A0ABV3VWS9</accession>
<dbReference type="Proteomes" id="UP001558534">
    <property type="component" value="Unassembled WGS sequence"/>
</dbReference>
<dbReference type="EMBL" id="JBFRHK010000004">
    <property type="protein sequence ID" value="MEX3745314.1"/>
    <property type="molecule type" value="Genomic_DNA"/>
</dbReference>
<evidence type="ECO:0000313" key="3">
    <source>
        <dbReference type="Proteomes" id="UP001558534"/>
    </source>
</evidence>
<proteinExistence type="predicted"/>
<dbReference type="PROSITE" id="PS50965">
    <property type="entry name" value="NERD"/>
    <property type="match status" value="1"/>
</dbReference>
<evidence type="ECO:0000313" key="2">
    <source>
        <dbReference type="EMBL" id="MEX3745314.1"/>
    </source>
</evidence>
<organism evidence="2 3">
    <name type="scientific">Lysinibacillus xylanilyticus</name>
    <dbReference type="NCBI Taxonomy" id="582475"/>
    <lineage>
        <taxon>Bacteria</taxon>
        <taxon>Bacillati</taxon>
        <taxon>Bacillota</taxon>
        <taxon>Bacilli</taxon>
        <taxon>Bacillales</taxon>
        <taxon>Bacillaceae</taxon>
        <taxon>Lysinibacillus</taxon>
    </lineage>
</organism>
<protein>
    <submittedName>
        <fullName evidence="2">Nuclease-related domain-containing protein</fullName>
    </submittedName>
</protein>